<name>A0A2N7PIJ2_9BACT</name>
<dbReference type="Proteomes" id="UP000235731">
    <property type="component" value="Unassembled WGS sequence"/>
</dbReference>
<keyword evidence="1" id="KW-0472">Membrane</keyword>
<dbReference type="AlphaFoldDB" id="A0A2N7PIJ2"/>
<gene>
    <name evidence="2" type="ORF">C0197_05830</name>
</gene>
<keyword evidence="1" id="KW-0812">Transmembrane</keyword>
<dbReference type="EMBL" id="PNIE01000086">
    <property type="protein sequence ID" value="PMP61359.1"/>
    <property type="molecule type" value="Genomic_DNA"/>
</dbReference>
<organism evidence="2 3">
    <name type="scientific">Caldimicrobium thiodismutans</name>
    <dbReference type="NCBI Taxonomy" id="1653476"/>
    <lineage>
        <taxon>Bacteria</taxon>
        <taxon>Pseudomonadati</taxon>
        <taxon>Thermodesulfobacteriota</taxon>
        <taxon>Thermodesulfobacteria</taxon>
        <taxon>Thermodesulfobacteriales</taxon>
        <taxon>Thermodesulfobacteriaceae</taxon>
        <taxon>Caldimicrobium</taxon>
    </lineage>
</organism>
<feature type="transmembrane region" description="Helical" evidence="1">
    <location>
        <begin position="70"/>
        <end position="90"/>
    </location>
</feature>
<evidence type="ECO:0000313" key="3">
    <source>
        <dbReference type="Proteomes" id="UP000235731"/>
    </source>
</evidence>
<proteinExistence type="predicted"/>
<reference evidence="2 3" key="1">
    <citation type="submission" date="2018-01" db="EMBL/GenBank/DDBJ databases">
        <title>Metagenomic assembled genomes from two thermal pools in the Uzon Caldera, Kamchatka, Russia.</title>
        <authorList>
            <person name="Wilkins L."/>
            <person name="Ettinger C."/>
        </authorList>
    </citation>
    <scope>NUCLEOTIDE SEQUENCE [LARGE SCALE GENOMIC DNA]</scope>
    <source>
        <strain evidence="2">ZAV-15</strain>
    </source>
</reference>
<evidence type="ECO:0000256" key="1">
    <source>
        <dbReference type="SAM" id="Phobius"/>
    </source>
</evidence>
<feature type="transmembrane region" description="Helical" evidence="1">
    <location>
        <begin position="133"/>
        <end position="156"/>
    </location>
</feature>
<feature type="transmembrane region" description="Helical" evidence="1">
    <location>
        <begin position="35"/>
        <end position="63"/>
    </location>
</feature>
<evidence type="ECO:0000313" key="2">
    <source>
        <dbReference type="EMBL" id="PMP61359.1"/>
    </source>
</evidence>
<keyword evidence="1" id="KW-1133">Transmembrane helix</keyword>
<comment type="caution">
    <text evidence="2">The sequence shown here is derived from an EMBL/GenBank/DDBJ whole genome shotgun (WGS) entry which is preliminary data.</text>
</comment>
<sequence length="164" mass="19560">MEGRILLNKILPLLIILSFLKGVFSQIVPYLPFDLYSALSLSLIPFLSINFYSFFSLFLLALLKSLDTSYTTFILIILYFIFFISFQHLQKNFKTETSLFRFLFWGISLLCLLFVEIYIFFNDLSLTSLDYSFWITFLIKIILYFGLSFLLCNFFYNFFRKIIK</sequence>
<feature type="transmembrane region" description="Helical" evidence="1">
    <location>
        <begin position="102"/>
        <end position="121"/>
    </location>
</feature>
<accession>A0A2N7PIJ2</accession>
<protein>
    <submittedName>
        <fullName evidence="2">Uncharacterized protein</fullName>
    </submittedName>
</protein>